<protein>
    <submittedName>
        <fullName evidence="3">Pyridoxamine 5'-phosphate oxidase</fullName>
    </submittedName>
</protein>
<dbReference type="InterPro" id="IPR012349">
    <property type="entry name" value="Split_barrel_FMN-bd"/>
</dbReference>
<dbReference type="PANTHER" id="PTHR35176">
    <property type="entry name" value="HEME OXYGENASE HI_0854-RELATED"/>
    <property type="match status" value="1"/>
</dbReference>
<dbReference type="PANTHER" id="PTHR35176:SF6">
    <property type="entry name" value="HEME OXYGENASE HI_0854-RELATED"/>
    <property type="match status" value="1"/>
</dbReference>
<gene>
    <name evidence="3" type="ORF">Asera_61800</name>
</gene>
<dbReference type="AlphaFoldDB" id="A0A810LBY1"/>
<name>A0A810LBY1_9ACTN</name>
<dbReference type="Proteomes" id="UP000680750">
    <property type="component" value="Chromosome"/>
</dbReference>
<dbReference type="Pfam" id="PF01243">
    <property type="entry name" value="PNPOx_N"/>
    <property type="match status" value="1"/>
</dbReference>
<keyword evidence="1" id="KW-0560">Oxidoreductase</keyword>
<dbReference type="SUPFAM" id="SSF50475">
    <property type="entry name" value="FMN-binding split barrel"/>
    <property type="match status" value="1"/>
</dbReference>
<organism evidence="3 4">
    <name type="scientific">Actinocatenispora sera</name>
    <dbReference type="NCBI Taxonomy" id="390989"/>
    <lineage>
        <taxon>Bacteria</taxon>
        <taxon>Bacillati</taxon>
        <taxon>Actinomycetota</taxon>
        <taxon>Actinomycetes</taxon>
        <taxon>Micromonosporales</taxon>
        <taxon>Micromonosporaceae</taxon>
        <taxon>Actinocatenispora</taxon>
    </lineage>
</organism>
<evidence type="ECO:0000256" key="1">
    <source>
        <dbReference type="ARBA" id="ARBA00023002"/>
    </source>
</evidence>
<evidence type="ECO:0000313" key="4">
    <source>
        <dbReference type="Proteomes" id="UP000680750"/>
    </source>
</evidence>
<dbReference type="EMBL" id="AP023354">
    <property type="protein sequence ID" value="BCJ32072.1"/>
    <property type="molecule type" value="Genomic_DNA"/>
</dbReference>
<accession>A0A810LBY1</accession>
<evidence type="ECO:0000259" key="2">
    <source>
        <dbReference type="Pfam" id="PF01243"/>
    </source>
</evidence>
<evidence type="ECO:0000313" key="3">
    <source>
        <dbReference type="EMBL" id="BCJ32072.1"/>
    </source>
</evidence>
<reference evidence="3" key="1">
    <citation type="submission" date="2020-08" db="EMBL/GenBank/DDBJ databases">
        <title>Whole genome shotgun sequence of Actinocatenispora sera NBRC 101916.</title>
        <authorList>
            <person name="Komaki H."/>
            <person name="Tamura T."/>
        </authorList>
    </citation>
    <scope>NUCLEOTIDE SEQUENCE</scope>
    <source>
        <strain evidence="3">NBRC 101916</strain>
    </source>
</reference>
<dbReference type="KEGG" id="aser:Asera_61800"/>
<dbReference type="InterPro" id="IPR011576">
    <property type="entry name" value="Pyridox_Oxase_N"/>
</dbReference>
<dbReference type="RefSeq" id="WP_030447074.1">
    <property type="nucleotide sequence ID" value="NZ_AP023354.1"/>
</dbReference>
<sequence length="162" mass="18234">MRWQEFSVQCPELAAAARDRFVADQLVLLGTIRSDGAPRLSPCEVDFAADELMLGMMWRSRKALDLRRDPRLAVLSLPAGKDNPGGDVKLDGRAVEVADPDLRERYCQAIEARIAWHPTGDYHLFVLDVERAATVRFDPADGMMTVRRWRPGTEVSTERRPG</sequence>
<proteinExistence type="predicted"/>
<dbReference type="GO" id="GO:0005829">
    <property type="term" value="C:cytosol"/>
    <property type="evidence" value="ECO:0007669"/>
    <property type="project" value="TreeGrafter"/>
</dbReference>
<dbReference type="GO" id="GO:0070967">
    <property type="term" value="F:coenzyme F420 binding"/>
    <property type="evidence" value="ECO:0007669"/>
    <property type="project" value="TreeGrafter"/>
</dbReference>
<keyword evidence="4" id="KW-1185">Reference proteome</keyword>
<dbReference type="InterPro" id="IPR052019">
    <property type="entry name" value="F420H2_bilvrd_red/Heme_oxyg"/>
</dbReference>
<feature type="domain" description="Pyridoxamine 5'-phosphate oxidase N-terminal" evidence="2">
    <location>
        <begin position="16"/>
        <end position="135"/>
    </location>
</feature>
<dbReference type="Gene3D" id="2.30.110.10">
    <property type="entry name" value="Electron Transport, Fmn-binding Protein, Chain A"/>
    <property type="match status" value="1"/>
</dbReference>
<dbReference type="OrthoDB" id="5115613at2"/>
<dbReference type="GO" id="GO:0016627">
    <property type="term" value="F:oxidoreductase activity, acting on the CH-CH group of donors"/>
    <property type="evidence" value="ECO:0007669"/>
    <property type="project" value="TreeGrafter"/>
</dbReference>